<proteinExistence type="predicted"/>
<keyword evidence="3" id="KW-1185">Reference proteome</keyword>
<reference evidence="2" key="1">
    <citation type="submission" date="2020-10" db="EMBL/GenBank/DDBJ databases">
        <title>Chromosome-scale genome assembly of the Allis shad, Alosa alosa.</title>
        <authorList>
            <person name="Margot Z."/>
            <person name="Christophe K."/>
            <person name="Cabau C."/>
            <person name="Louis A."/>
            <person name="Berthelot C."/>
            <person name="Parey E."/>
            <person name="Roest Crollius H."/>
            <person name="Montfort J."/>
            <person name="Robinson-Rechavi M."/>
            <person name="Bucao C."/>
            <person name="Bouchez O."/>
            <person name="Gislard M."/>
            <person name="Lluch J."/>
            <person name="Milhes M."/>
            <person name="Lampietro C."/>
            <person name="Lopez Roques C."/>
            <person name="Donnadieu C."/>
            <person name="Braasch I."/>
            <person name="Desvignes T."/>
            <person name="Postlethwait J."/>
            <person name="Bobe J."/>
            <person name="Guiguen Y."/>
        </authorList>
    </citation>
    <scope>NUCLEOTIDE SEQUENCE</scope>
    <source>
        <strain evidence="2">M-15738</strain>
        <tissue evidence="2">Blood</tissue>
    </source>
</reference>
<gene>
    <name evidence="2" type="ORF">AALO_G00031620</name>
</gene>
<feature type="compositionally biased region" description="Basic and acidic residues" evidence="1">
    <location>
        <begin position="176"/>
        <end position="189"/>
    </location>
</feature>
<dbReference type="PANTHER" id="PTHR28489:SF4">
    <property type="entry name" value="PROTEIN RD3-LIKE"/>
    <property type="match status" value="1"/>
</dbReference>
<feature type="region of interest" description="Disordered" evidence="1">
    <location>
        <begin position="171"/>
        <end position="213"/>
    </location>
</feature>
<dbReference type="InterPro" id="IPR028092">
    <property type="entry name" value="RD3"/>
</dbReference>
<evidence type="ECO:0008006" key="4">
    <source>
        <dbReference type="Google" id="ProtNLM"/>
    </source>
</evidence>
<name>A0AAV6HC02_9TELE</name>
<dbReference type="EMBL" id="JADWDJ010000002">
    <property type="protein sequence ID" value="KAG5284888.1"/>
    <property type="molecule type" value="Genomic_DNA"/>
</dbReference>
<comment type="caution">
    <text evidence="2">The sequence shown here is derived from an EMBL/GenBank/DDBJ whole genome shotgun (WGS) entry which is preliminary data.</text>
</comment>
<sequence>MFSWSSVFSAGPQVLDRPPPEELVTRMLMLELTALLKHTEKQHQDRVAAAQRRRSSCVDYSWLATPRRPSFQLPTREFLELEELCAKIPPSQCGPVILRVRNLVTEFEPEVGEVSHLFRSVLCACLDEEELRVETDGPNLRERAQLWRRQHSRSLSLIALPSSLRIHPLWNPFKPGGDDRTPEVEEDGRGGVARPIRARSLPQISVTEHSAPN</sequence>
<organism evidence="2 3">
    <name type="scientific">Alosa alosa</name>
    <name type="common">allis shad</name>
    <dbReference type="NCBI Taxonomy" id="278164"/>
    <lineage>
        <taxon>Eukaryota</taxon>
        <taxon>Metazoa</taxon>
        <taxon>Chordata</taxon>
        <taxon>Craniata</taxon>
        <taxon>Vertebrata</taxon>
        <taxon>Euteleostomi</taxon>
        <taxon>Actinopterygii</taxon>
        <taxon>Neopterygii</taxon>
        <taxon>Teleostei</taxon>
        <taxon>Clupei</taxon>
        <taxon>Clupeiformes</taxon>
        <taxon>Clupeoidei</taxon>
        <taxon>Clupeidae</taxon>
        <taxon>Alosa</taxon>
    </lineage>
</organism>
<dbReference type="Pfam" id="PF14473">
    <property type="entry name" value="RD3"/>
    <property type="match status" value="1"/>
</dbReference>
<evidence type="ECO:0000313" key="3">
    <source>
        <dbReference type="Proteomes" id="UP000823561"/>
    </source>
</evidence>
<dbReference type="Proteomes" id="UP000823561">
    <property type="component" value="Chromosome 2"/>
</dbReference>
<dbReference type="AlphaFoldDB" id="A0AAV6HC02"/>
<dbReference type="PANTHER" id="PTHR28489">
    <property type="entry name" value="RENTINAL DEGENERATION 3-LIKE"/>
    <property type="match status" value="1"/>
</dbReference>
<evidence type="ECO:0000313" key="2">
    <source>
        <dbReference type="EMBL" id="KAG5284888.1"/>
    </source>
</evidence>
<accession>A0AAV6HC02</accession>
<feature type="compositionally biased region" description="Polar residues" evidence="1">
    <location>
        <begin position="202"/>
        <end position="213"/>
    </location>
</feature>
<protein>
    <recommendedName>
        <fullName evidence="4">Protein RD3-like</fullName>
    </recommendedName>
</protein>
<evidence type="ECO:0000256" key="1">
    <source>
        <dbReference type="SAM" id="MobiDB-lite"/>
    </source>
</evidence>